<feature type="transmembrane region" description="Helical" evidence="6">
    <location>
        <begin position="356"/>
        <end position="377"/>
    </location>
</feature>
<feature type="region of interest" description="Disordered" evidence="5">
    <location>
        <begin position="272"/>
        <end position="298"/>
    </location>
</feature>
<keyword evidence="4 6" id="KW-0472">Membrane</keyword>
<dbReference type="SUPFAM" id="SSF81321">
    <property type="entry name" value="Family A G protein-coupled receptor-like"/>
    <property type="match status" value="1"/>
</dbReference>
<evidence type="ECO:0000259" key="7">
    <source>
        <dbReference type="PROSITE" id="PS50261"/>
    </source>
</evidence>
<evidence type="ECO:0000256" key="5">
    <source>
        <dbReference type="SAM" id="MobiDB-lite"/>
    </source>
</evidence>
<dbReference type="GO" id="GO:0007189">
    <property type="term" value="P:adenylate cyclase-activating G protein-coupled receptor signaling pathway"/>
    <property type="evidence" value="ECO:0007669"/>
    <property type="project" value="TreeGrafter"/>
</dbReference>
<name>A0A9P7YYR7_9HELO</name>
<feature type="transmembrane region" description="Helical" evidence="6">
    <location>
        <begin position="51"/>
        <end position="73"/>
    </location>
</feature>
<dbReference type="OrthoDB" id="18453at2759"/>
<proteinExistence type="predicted"/>
<keyword evidence="3 6" id="KW-1133">Transmembrane helix</keyword>
<dbReference type="InterPro" id="IPR017981">
    <property type="entry name" value="GPCR_2-like_7TM"/>
</dbReference>
<feature type="transmembrane region" description="Helical" evidence="6">
    <location>
        <begin position="316"/>
        <end position="336"/>
    </location>
</feature>
<dbReference type="PROSITE" id="PS50261">
    <property type="entry name" value="G_PROTEIN_RECEP_F2_4"/>
    <property type="match status" value="1"/>
</dbReference>
<dbReference type="Gene3D" id="1.20.1070.10">
    <property type="entry name" value="Rhodopsin 7-helix transmembrane proteins"/>
    <property type="match status" value="1"/>
</dbReference>
<comment type="caution">
    <text evidence="8">The sequence shown here is derived from an EMBL/GenBank/DDBJ whole genome shotgun (WGS) entry which is preliminary data.</text>
</comment>
<feature type="transmembrane region" description="Helical" evidence="6">
    <location>
        <begin position="85"/>
        <end position="112"/>
    </location>
</feature>
<evidence type="ECO:0000256" key="2">
    <source>
        <dbReference type="ARBA" id="ARBA00022692"/>
    </source>
</evidence>
<evidence type="ECO:0000313" key="8">
    <source>
        <dbReference type="EMBL" id="KAG9241593.1"/>
    </source>
</evidence>
<evidence type="ECO:0000256" key="4">
    <source>
        <dbReference type="ARBA" id="ARBA00023136"/>
    </source>
</evidence>
<keyword evidence="8" id="KW-0675">Receptor</keyword>
<feature type="transmembrane region" description="Helical" evidence="6">
    <location>
        <begin position="12"/>
        <end position="39"/>
    </location>
</feature>
<feature type="domain" description="G-protein coupled receptors family 2 profile 2" evidence="7">
    <location>
        <begin position="15"/>
        <end position="200"/>
    </location>
</feature>
<reference evidence="8" key="1">
    <citation type="journal article" date="2021" name="IMA Fungus">
        <title>Genomic characterization of three marine fungi, including Emericellopsis atlantica sp. nov. with signatures of a generalist lifestyle and marine biomass degradation.</title>
        <authorList>
            <person name="Hagestad O.C."/>
            <person name="Hou L."/>
            <person name="Andersen J.H."/>
            <person name="Hansen E.H."/>
            <person name="Altermark B."/>
            <person name="Li C."/>
            <person name="Kuhnert E."/>
            <person name="Cox R.J."/>
            <person name="Crous P.W."/>
            <person name="Spatafora J.W."/>
            <person name="Lail K."/>
            <person name="Amirebrahimi M."/>
            <person name="Lipzen A."/>
            <person name="Pangilinan J."/>
            <person name="Andreopoulos W."/>
            <person name="Hayes R.D."/>
            <person name="Ng V."/>
            <person name="Grigoriev I.V."/>
            <person name="Jackson S.A."/>
            <person name="Sutton T.D.S."/>
            <person name="Dobson A.D.W."/>
            <person name="Rama T."/>
        </authorList>
    </citation>
    <scope>NUCLEOTIDE SEQUENCE</scope>
    <source>
        <strain evidence="8">TRa3180A</strain>
    </source>
</reference>
<dbReference type="EMBL" id="MU254187">
    <property type="protein sequence ID" value="KAG9241593.1"/>
    <property type="molecule type" value="Genomic_DNA"/>
</dbReference>
<feature type="region of interest" description="Disordered" evidence="5">
    <location>
        <begin position="419"/>
        <end position="458"/>
    </location>
</feature>
<dbReference type="GO" id="GO:0005886">
    <property type="term" value="C:plasma membrane"/>
    <property type="evidence" value="ECO:0007669"/>
    <property type="project" value="TreeGrafter"/>
</dbReference>
<evidence type="ECO:0000256" key="6">
    <source>
        <dbReference type="SAM" id="Phobius"/>
    </source>
</evidence>
<dbReference type="GO" id="GO:0007166">
    <property type="term" value="P:cell surface receptor signaling pathway"/>
    <property type="evidence" value="ECO:0007669"/>
    <property type="project" value="InterPro"/>
</dbReference>
<comment type="subcellular location">
    <subcellularLocation>
        <location evidence="1">Membrane</location>
        <topology evidence="1">Multi-pass membrane protein</topology>
    </subcellularLocation>
</comment>
<dbReference type="GO" id="GO:0004930">
    <property type="term" value="F:G protein-coupled receptor activity"/>
    <property type="evidence" value="ECO:0007669"/>
    <property type="project" value="TreeGrafter"/>
</dbReference>
<feature type="transmembrane region" description="Helical" evidence="6">
    <location>
        <begin position="168"/>
        <end position="190"/>
    </location>
</feature>
<dbReference type="PANTHER" id="PTHR23112:SF0">
    <property type="entry name" value="TRANSMEMBRANE PROTEIN 116"/>
    <property type="match status" value="1"/>
</dbReference>
<dbReference type="Pfam" id="PF05462">
    <property type="entry name" value="Dicty_CAR"/>
    <property type="match status" value="1"/>
</dbReference>
<accession>A0A9P7YYR7</accession>
<feature type="compositionally biased region" description="Polar residues" evidence="5">
    <location>
        <begin position="442"/>
        <end position="458"/>
    </location>
</feature>
<gene>
    <name evidence="8" type="ORF">BJ878DRAFT_220537</name>
</gene>
<protein>
    <submittedName>
        <fullName evidence="8">cAMP receptor-like protein</fullName>
    </submittedName>
</protein>
<dbReference type="AlphaFoldDB" id="A0A9P7YYR7"/>
<dbReference type="Proteomes" id="UP000887226">
    <property type="component" value="Unassembled WGS sequence"/>
</dbReference>
<organism evidence="8 9">
    <name type="scientific">Calycina marina</name>
    <dbReference type="NCBI Taxonomy" id="1763456"/>
    <lineage>
        <taxon>Eukaryota</taxon>
        <taxon>Fungi</taxon>
        <taxon>Dikarya</taxon>
        <taxon>Ascomycota</taxon>
        <taxon>Pezizomycotina</taxon>
        <taxon>Leotiomycetes</taxon>
        <taxon>Helotiales</taxon>
        <taxon>Pezizellaceae</taxon>
        <taxon>Calycina</taxon>
    </lineage>
</organism>
<sequence>MVMPSDLTEQHLLIFSILERTCSAFSLLGCAYVAASFLYVKSFREKPINRLIFYASIGNVFTNVATIIARGAVNKPLGGMCQFQAFLIQMFMSADAYWTLAMACNVYLTFFFKFDMDKIRRIEPYYFLFCYGIPFIPAFVYLFIKTSVKGHMYGNATLWCWVGGNWDVFRVATFYGPIWVVISLTCMVYLRAGREIYRKRAALRKFDVVSIDPVLLLADPFTSMKTTEVSVTSEAALASPDSLEPVKIPAPAYSVKVSAPGRSFEPIHSASQDRAEKGLHRTNTNATSGPYPPYMPKTNSRTQSIRHVAVRSADSALWSYAKVSGLFFLAMMLTWVPSTANRTWSVVHNGDVNLPLGYAASIVLPLQGFWNAFIYTVTNIRSVEILIAKLSRKDAAPVSEDDSEFWGVRNPFRNIFKSRFHGSSKTANGQDGGGQRKDSETESTTELQSRPNTISNGH</sequence>
<evidence type="ECO:0000256" key="1">
    <source>
        <dbReference type="ARBA" id="ARBA00004141"/>
    </source>
</evidence>
<keyword evidence="9" id="KW-1185">Reference proteome</keyword>
<feature type="transmembrane region" description="Helical" evidence="6">
    <location>
        <begin position="124"/>
        <end position="144"/>
    </location>
</feature>
<evidence type="ECO:0000313" key="9">
    <source>
        <dbReference type="Proteomes" id="UP000887226"/>
    </source>
</evidence>
<evidence type="ECO:0000256" key="3">
    <source>
        <dbReference type="ARBA" id="ARBA00022989"/>
    </source>
</evidence>
<keyword evidence="2 6" id="KW-0812">Transmembrane</keyword>
<dbReference type="PANTHER" id="PTHR23112">
    <property type="entry name" value="G PROTEIN-COUPLED RECEPTOR 157-RELATED"/>
    <property type="match status" value="1"/>
</dbReference>